<keyword evidence="2" id="KW-1185">Reference proteome</keyword>
<proteinExistence type="predicted"/>
<protein>
    <submittedName>
        <fullName evidence="1">Uncharacterized protein</fullName>
    </submittedName>
</protein>
<comment type="caution">
    <text evidence="1">The sequence shown here is derived from an EMBL/GenBank/DDBJ whole genome shotgun (WGS) entry which is preliminary data.</text>
</comment>
<evidence type="ECO:0000313" key="2">
    <source>
        <dbReference type="Proteomes" id="UP000827872"/>
    </source>
</evidence>
<gene>
    <name evidence="1" type="ORF">K3G42_020135</name>
</gene>
<dbReference type="Proteomes" id="UP000827872">
    <property type="component" value="Linkage Group LG02"/>
</dbReference>
<evidence type="ECO:0000313" key="1">
    <source>
        <dbReference type="EMBL" id="KAH8013503.1"/>
    </source>
</evidence>
<organism evidence="1 2">
    <name type="scientific">Sphaerodactylus townsendi</name>
    <dbReference type="NCBI Taxonomy" id="933632"/>
    <lineage>
        <taxon>Eukaryota</taxon>
        <taxon>Metazoa</taxon>
        <taxon>Chordata</taxon>
        <taxon>Craniata</taxon>
        <taxon>Vertebrata</taxon>
        <taxon>Euteleostomi</taxon>
        <taxon>Lepidosauria</taxon>
        <taxon>Squamata</taxon>
        <taxon>Bifurcata</taxon>
        <taxon>Gekkota</taxon>
        <taxon>Sphaerodactylidae</taxon>
        <taxon>Sphaerodactylus</taxon>
    </lineage>
</organism>
<dbReference type="EMBL" id="CM037615">
    <property type="protein sequence ID" value="KAH8013503.1"/>
    <property type="molecule type" value="Genomic_DNA"/>
</dbReference>
<reference evidence="1" key="1">
    <citation type="submission" date="2021-08" db="EMBL/GenBank/DDBJ databases">
        <title>The first chromosome-level gecko genome reveals the dynamic sex chromosomes of Neotropical dwarf geckos (Sphaerodactylidae: Sphaerodactylus).</title>
        <authorList>
            <person name="Pinto B.J."/>
            <person name="Keating S.E."/>
            <person name="Gamble T."/>
        </authorList>
    </citation>
    <scope>NUCLEOTIDE SEQUENCE</scope>
    <source>
        <strain evidence="1">TG3544</strain>
    </source>
</reference>
<name>A0ACB8G1B6_9SAUR</name>
<accession>A0ACB8G1B6</accession>
<sequence>MFVDSGERIKCAVTDLNKNYREQGLPVTDGTWELHQFCAQLEFLLQYDLKEKKSLFGQRKDYWDFLCWVLTKLHGGVHAGVQHITSLDKLKTAVGKGRAFIRYCLVHQQLAETLQLCFLEPKVTSEWYYVRSPFLNQELWLDLLGSLYELDGITFHLALCRADLDASWPVVLGVLPQYPKEAAAQRQVQKTHTSQAGNSNRDRESHQEANKDCGDRPGIMEHYAIQSPADSLFRPELKHSMENWIGLWRSRKNSLLQMSSLLKLNPFMERNAQRSGSIEEKLVEVQRANSDLQTQMEKEEPNNISSNQELDSLLPELCLCRKAERSHQGTTECVSLWKQQDLGILMWELGALQQKISLQQKENTCIRQAFSEENEPLKEELVKLKRQHGEKMEEKEKQQQEFAETIGYLREAERKIANLSIECQEAWAKKKAAEKSLEEAQQRLSAQEVERRKHLADIEAQELRRQQLTSRCQGLQEKLKVYEESLKKWEAEAVALQSQHGQLETTEEQPQELTCIVTEREENSSILEKGLLREKLARSLGEIEVLEKEKETLIETLVSQEQSLVFSKLEIQDLRKELSASQELVVNLQNSLMEQEKVLRNREDIAQSLQGDLNYQLAELQKALEKNTTLRRELEEIASTNSQLEAQVIQKQARWERNLQELRSQQGTLEKEVTKLQDERQNLLVTLQQALEKKEALEKQVRSTTATMETRTQEATQLRNELENLMTTSQTLQKALQEKNEIVVSDLKQECLTLSNQVEQLELEKMRAINIAETLSKELEQSWELSTEEVASVTVLNVPFETRGEEVKSIAKKDTSTKSRMDIHEKCQTSHLDKMMDGVQKAKQILVAKEKEVKYLKQQLSQSQQDKQQEQRLLKKIQQELQEKEKKYQGELSEQKDLICSMKGRLVELLREKDALWQKTEGIDSHTQISGMCAHCKKDFRLLSCRYQCR</sequence>